<dbReference type="EMBL" id="CP096659">
    <property type="protein sequence ID" value="UPV72752.1"/>
    <property type="molecule type" value="Genomic_DNA"/>
</dbReference>
<dbReference type="SUPFAM" id="SSF46785">
    <property type="entry name" value="Winged helix' DNA-binding domain"/>
    <property type="match status" value="1"/>
</dbReference>
<dbReference type="SUPFAM" id="SSF116726">
    <property type="entry name" value="TrkA C-terminal domain-like"/>
    <property type="match status" value="1"/>
</dbReference>
<dbReference type="GO" id="GO:0005829">
    <property type="term" value="C:cytosol"/>
    <property type="evidence" value="ECO:0007669"/>
    <property type="project" value="TreeGrafter"/>
</dbReference>
<dbReference type="GeneID" id="72185401"/>
<evidence type="ECO:0000313" key="8">
    <source>
        <dbReference type="Proteomes" id="UP000830729"/>
    </source>
</evidence>
<dbReference type="KEGG" id="halx:M0R89_09340"/>
<evidence type="ECO:0000256" key="1">
    <source>
        <dbReference type="ARBA" id="ARBA00023015"/>
    </source>
</evidence>
<feature type="domain" description="HTH asnC-type" evidence="5">
    <location>
        <begin position="5"/>
        <end position="68"/>
    </location>
</feature>
<dbReference type="Gene3D" id="1.10.10.10">
    <property type="entry name" value="Winged helix-like DNA-binding domain superfamily/Winged helix DNA-binding domain"/>
    <property type="match status" value="1"/>
</dbReference>
<reference evidence="7 8" key="1">
    <citation type="submission" date="2022-04" db="EMBL/GenBank/DDBJ databases">
        <title>Diverse halophilic archaea isolated from saline environments.</title>
        <authorList>
            <person name="Cui H.-L."/>
        </authorList>
    </citation>
    <scope>NUCLEOTIDE SEQUENCE [LARGE SCALE GENOMIC DNA]</scope>
    <source>
        <strain evidence="7 8">XZYJT49</strain>
    </source>
</reference>
<evidence type="ECO:0000256" key="2">
    <source>
        <dbReference type="ARBA" id="ARBA00023125"/>
    </source>
</evidence>
<dbReference type="InterPro" id="IPR006037">
    <property type="entry name" value="RCK_C"/>
</dbReference>
<evidence type="ECO:0000256" key="3">
    <source>
        <dbReference type="ARBA" id="ARBA00023163"/>
    </source>
</evidence>
<dbReference type="InterPro" id="IPR036721">
    <property type="entry name" value="RCK_C_sf"/>
</dbReference>
<dbReference type="PANTHER" id="PTHR30154:SF34">
    <property type="entry name" value="TRANSCRIPTIONAL REGULATOR AZLB"/>
    <property type="match status" value="1"/>
</dbReference>
<gene>
    <name evidence="7" type="ORF">M0R89_09340</name>
</gene>
<dbReference type="InterPro" id="IPR036388">
    <property type="entry name" value="WH-like_DNA-bd_sf"/>
</dbReference>
<dbReference type="PANTHER" id="PTHR30154">
    <property type="entry name" value="LEUCINE-RESPONSIVE REGULATORY PROTEIN"/>
    <property type="match status" value="1"/>
</dbReference>
<evidence type="ECO:0000259" key="6">
    <source>
        <dbReference type="PROSITE" id="PS51202"/>
    </source>
</evidence>
<accession>A0A8U0HNZ3</accession>
<dbReference type="GO" id="GO:0043565">
    <property type="term" value="F:sequence-specific DNA binding"/>
    <property type="evidence" value="ECO:0007669"/>
    <property type="project" value="InterPro"/>
</dbReference>
<dbReference type="RefSeq" id="WP_248648812.1">
    <property type="nucleotide sequence ID" value="NZ_CP096659.1"/>
</dbReference>
<dbReference type="PROSITE" id="PS51202">
    <property type="entry name" value="RCK_C"/>
    <property type="match status" value="1"/>
</dbReference>
<feature type="region of interest" description="Disordered" evidence="4">
    <location>
        <begin position="237"/>
        <end position="264"/>
    </location>
</feature>
<dbReference type="CDD" id="cd00090">
    <property type="entry name" value="HTH_ARSR"/>
    <property type="match status" value="1"/>
</dbReference>
<dbReference type="InterPro" id="IPR000485">
    <property type="entry name" value="AsnC-type_HTH_dom"/>
</dbReference>
<organism evidence="7 8">
    <name type="scientific">Halorussus limi</name>
    <dbReference type="NCBI Taxonomy" id="2938695"/>
    <lineage>
        <taxon>Archaea</taxon>
        <taxon>Methanobacteriati</taxon>
        <taxon>Methanobacteriota</taxon>
        <taxon>Stenosarchaea group</taxon>
        <taxon>Halobacteria</taxon>
        <taxon>Halobacteriales</taxon>
        <taxon>Haladaptataceae</taxon>
        <taxon>Halorussus</taxon>
    </lineage>
</organism>
<dbReference type="Pfam" id="PF13412">
    <property type="entry name" value="HTH_24"/>
    <property type="match status" value="1"/>
</dbReference>
<dbReference type="PROSITE" id="PS50956">
    <property type="entry name" value="HTH_ASNC_2"/>
    <property type="match status" value="1"/>
</dbReference>
<dbReference type="SMART" id="SM00344">
    <property type="entry name" value="HTH_ASNC"/>
    <property type="match status" value="1"/>
</dbReference>
<keyword evidence="3" id="KW-0804">Transcription</keyword>
<dbReference type="InterPro" id="IPR011991">
    <property type="entry name" value="ArsR-like_HTH"/>
</dbReference>
<evidence type="ECO:0000259" key="5">
    <source>
        <dbReference type="PROSITE" id="PS50956"/>
    </source>
</evidence>
<dbReference type="AlphaFoldDB" id="A0A8U0HNZ3"/>
<keyword evidence="8" id="KW-1185">Reference proteome</keyword>
<dbReference type="GO" id="GO:0006813">
    <property type="term" value="P:potassium ion transport"/>
    <property type="evidence" value="ECO:0007669"/>
    <property type="project" value="InterPro"/>
</dbReference>
<name>A0A8U0HNZ3_9EURY</name>
<keyword evidence="2" id="KW-0238">DNA-binding</keyword>
<keyword evidence="1" id="KW-0805">Transcription regulation</keyword>
<dbReference type="Proteomes" id="UP000830729">
    <property type="component" value="Chromosome"/>
</dbReference>
<dbReference type="GO" id="GO:0043200">
    <property type="term" value="P:response to amino acid"/>
    <property type="evidence" value="ECO:0007669"/>
    <property type="project" value="TreeGrafter"/>
</dbReference>
<dbReference type="PRINTS" id="PR00033">
    <property type="entry name" value="HTHASNC"/>
</dbReference>
<protein>
    <submittedName>
        <fullName evidence="7">Winged helix-turn-helix transcriptional regulator</fullName>
    </submittedName>
</protein>
<evidence type="ECO:0000256" key="4">
    <source>
        <dbReference type="SAM" id="MobiDB-lite"/>
    </source>
</evidence>
<dbReference type="Pfam" id="PF02080">
    <property type="entry name" value="TrkA_C"/>
    <property type="match status" value="1"/>
</dbReference>
<dbReference type="InterPro" id="IPR019888">
    <property type="entry name" value="Tscrpt_reg_AsnC-like"/>
</dbReference>
<proteinExistence type="predicted"/>
<dbReference type="InterPro" id="IPR036390">
    <property type="entry name" value="WH_DNA-bd_sf"/>
</dbReference>
<evidence type="ECO:0000313" key="7">
    <source>
        <dbReference type="EMBL" id="UPV72752.1"/>
    </source>
</evidence>
<feature type="domain" description="RCK C-terminal" evidence="6">
    <location>
        <begin position="159"/>
        <end position="247"/>
    </location>
</feature>
<sequence>MSYRIDEIDKRILYHLAADARNTSAPTIAEEVDVTPATIRHRIRQMEEEGIVEGYHADIDYERTDGRIVNQFTCTAPVADRHRLAQAALKVSGVVNVRKLMAGRENLVVTAVGTGTDDVTRIARELSNLGLELEREDIVQDELFHPYHPFGADDDSPSQSFADVQNLTGGAEVIEFTVPEDAAITGETLEAANESGIIDGDSLVISIERGDAVLTPRGDTAVEAGDVVTLFAPESVPDDTVEAFETQSGGRAADSGGRTADSDE</sequence>
<dbReference type="GO" id="GO:0008324">
    <property type="term" value="F:monoatomic cation transmembrane transporter activity"/>
    <property type="evidence" value="ECO:0007669"/>
    <property type="project" value="InterPro"/>
</dbReference>
<dbReference type="Gene3D" id="3.30.70.1450">
    <property type="entry name" value="Regulator of K+ conductance, C-terminal domain"/>
    <property type="match status" value="1"/>
</dbReference>